<name>A0AAU9SFC1_THLAR</name>
<dbReference type="Pfam" id="PF14523">
    <property type="entry name" value="Syntaxin_2"/>
    <property type="match status" value="1"/>
</dbReference>
<dbReference type="SUPFAM" id="SSF81606">
    <property type="entry name" value="PP2C-like"/>
    <property type="match status" value="1"/>
</dbReference>
<keyword evidence="1" id="KW-0653">Protein transport</keyword>
<dbReference type="EMBL" id="OU466861">
    <property type="protein sequence ID" value="CAH2065027.1"/>
    <property type="molecule type" value="Genomic_DNA"/>
</dbReference>
<dbReference type="Pfam" id="PF00481">
    <property type="entry name" value="PP2C"/>
    <property type="match status" value="1"/>
</dbReference>
<dbReference type="PROSITE" id="PS51746">
    <property type="entry name" value="PPM_2"/>
    <property type="match status" value="1"/>
</dbReference>
<dbReference type="AlphaFoldDB" id="A0AAU9SFC1"/>
<evidence type="ECO:0000313" key="5">
    <source>
        <dbReference type="Proteomes" id="UP000836841"/>
    </source>
</evidence>
<gene>
    <name evidence="4" type="ORF">TAV2_LOCUS16175</name>
</gene>
<dbReference type="GO" id="GO:0004722">
    <property type="term" value="F:protein serine/threonine phosphatase activity"/>
    <property type="evidence" value="ECO:0007669"/>
    <property type="project" value="InterPro"/>
</dbReference>
<dbReference type="GO" id="GO:0016192">
    <property type="term" value="P:vesicle-mediated transport"/>
    <property type="evidence" value="ECO:0007669"/>
    <property type="project" value="InterPro"/>
</dbReference>
<dbReference type="PANTHER" id="PTHR47992">
    <property type="entry name" value="PROTEIN PHOSPHATASE"/>
    <property type="match status" value="1"/>
</dbReference>
<evidence type="ECO:0000313" key="4">
    <source>
        <dbReference type="EMBL" id="CAH2065027.1"/>
    </source>
</evidence>
<dbReference type="InterPro" id="IPR001932">
    <property type="entry name" value="PPM-type_phosphatase-like_dom"/>
</dbReference>
<dbReference type="Proteomes" id="UP000836841">
    <property type="component" value="Chromosome 5"/>
</dbReference>
<keyword evidence="5" id="KW-1185">Reference proteome</keyword>
<evidence type="ECO:0000256" key="1">
    <source>
        <dbReference type="ARBA" id="ARBA00022927"/>
    </source>
</evidence>
<proteinExistence type="predicted"/>
<dbReference type="Gene3D" id="1.20.58.70">
    <property type="match status" value="1"/>
</dbReference>
<dbReference type="SUPFAM" id="SSF47661">
    <property type="entry name" value="t-snare proteins"/>
    <property type="match status" value="1"/>
</dbReference>
<protein>
    <recommendedName>
        <fullName evidence="3">PPM-type phosphatase domain-containing protein</fullName>
    </recommendedName>
</protein>
<feature type="domain" description="PPM-type phosphatase" evidence="3">
    <location>
        <begin position="1"/>
        <end position="178"/>
    </location>
</feature>
<dbReference type="Gene3D" id="3.60.40.10">
    <property type="entry name" value="PPM-type phosphatase domain"/>
    <property type="match status" value="1"/>
</dbReference>
<reference evidence="4 5" key="1">
    <citation type="submission" date="2022-03" db="EMBL/GenBank/DDBJ databases">
        <authorList>
            <person name="Nunn A."/>
            <person name="Chopra R."/>
            <person name="Nunn A."/>
            <person name="Contreras Garrido A."/>
        </authorList>
    </citation>
    <scope>NUCLEOTIDE SEQUENCE [LARGE SCALE GENOMIC DNA]</scope>
</reference>
<accession>A0AAU9SFC1</accession>
<evidence type="ECO:0000256" key="2">
    <source>
        <dbReference type="SAM" id="MobiDB-lite"/>
    </source>
</evidence>
<sequence>MQKKRLESSFCSTSTVPSKKIADAKLAKDFQAVLKEFQKAQQTAAERETAYTPFVPPSATPSSYTASEEKVPEQRAQVMESRRQELVLLDNEAVIKERESKGRVFALQDEPEVARVWLPNSDSPGLAMARAFGDFCLKDYGLISVPDINYHRLTERDHFIILVSDRVNTILQPSIACH</sequence>
<dbReference type="GO" id="GO:0016020">
    <property type="term" value="C:membrane"/>
    <property type="evidence" value="ECO:0007669"/>
    <property type="project" value="InterPro"/>
</dbReference>
<dbReference type="InterPro" id="IPR015655">
    <property type="entry name" value="PP2C"/>
</dbReference>
<dbReference type="InterPro" id="IPR010989">
    <property type="entry name" value="SNARE"/>
</dbReference>
<organism evidence="4 5">
    <name type="scientific">Thlaspi arvense</name>
    <name type="common">Field penny-cress</name>
    <dbReference type="NCBI Taxonomy" id="13288"/>
    <lineage>
        <taxon>Eukaryota</taxon>
        <taxon>Viridiplantae</taxon>
        <taxon>Streptophyta</taxon>
        <taxon>Embryophyta</taxon>
        <taxon>Tracheophyta</taxon>
        <taxon>Spermatophyta</taxon>
        <taxon>Magnoliopsida</taxon>
        <taxon>eudicotyledons</taxon>
        <taxon>Gunneridae</taxon>
        <taxon>Pentapetalae</taxon>
        <taxon>rosids</taxon>
        <taxon>malvids</taxon>
        <taxon>Brassicales</taxon>
        <taxon>Brassicaceae</taxon>
        <taxon>Thlaspideae</taxon>
        <taxon>Thlaspi</taxon>
    </lineage>
</organism>
<keyword evidence="1" id="KW-0813">Transport</keyword>
<evidence type="ECO:0000259" key="3">
    <source>
        <dbReference type="PROSITE" id="PS51746"/>
    </source>
</evidence>
<dbReference type="GO" id="GO:0015031">
    <property type="term" value="P:protein transport"/>
    <property type="evidence" value="ECO:0007669"/>
    <property type="project" value="UniProtKB-KW"/>
</dbReference>
<dbReference type="InterPro" id="IPR036457">
    <property type="entry name" value="PPM-type-like_dom_sf"/>
</dbReference>
<dbReference type="InterPro" id="IPR006011">
    <property type="entry name" value="Syntaxin_N"/>
</dbReference>
<feature type="region of interest" description="Disordered" evidence="2">
    <location>
        <begin position="46"/>
        <end position="70"/>
    </location>
</feature>